<organism evidence="6 7">
    <name type="scientific">Methanobrevibacter curvatus</name>
    <dbReference type="NCBI Taxonomy" id="49547"/>
    <lineage>
        <taxon>Archaea</taxon>
        <taxon>Methanobacteriati</taxon>
        <taxon>Methanobacteriota</taxon>
        <taxon>Methanomada group</taxon>
        <taxon>Methanobacteria</taxon>
        <taxon>Methanobacteriales</taxon>
        <taxon>Methanobacteriaceae</taxon>
        <taxon>Methanobrevibacter</taxon>
    </lineage>
</organism>
<proteinExistence type="inferred from homology"/>
<dbReference type="PATRIC" id="fig|49547.3.peg.685"/>
<evidence type="ECO:0000313" key="6">
    <source>
        <dbReference type="EMBL" id="KZX14033.1"/>
    </source>
</evidence>
<dbReference type="Gene3D" id="3.90.550.10">
    <property type="entry name" value="Spore Coat Polysaccharide Biosynthesis Protein SpsA, Chain A"/>
    <property type="match status" value="1"/>
</dbReference>
<comment type="caution">
    <text evidence="6">The sequence shown here is derived from an EMBL/GenBank/DDBJ whole genome shotgun (WGS) entry which is preliminary data.</text>
</comment>
<comment type="function">
    <text evidence="5">Guanylyltransferase that catalyzes the activation of (2S)-2-phospholactate (2-PL) as (2S)-lactyl-2-diphospho-5'-guanosine, via the condensation of 2-PL with GTP. It is involved in the biosynthesis of coenzyme F420, a hydride carrier cofactor.</text>
</comment>
<dbReference type="GO" id="GO:0005525">
    <property type="term" value="F:GTP binding"/>
    <property type="evidence" value="ECO:0007669"/>
    <property type="project" value="UniProtKB-KW"/>
</dbReference>
<protein>
    <recommendedName>
        <fullName evidence="5">2-phospho-L-lactate guanylyltransferase</fullName>
        <shortName evidence="5">LP guanylyltransferase</shortName>
        <ecNumber evidence="5">2.7.7.68</ecNumber>
    </recommendedName>
</protein>
<dbReference type="PANTHER" id="PTHR40392:SF1">
    <property type="entry name" value="2-PHOSPHO-L-LACTATE GUANYLYLTRANSFERASE"/>
    <property type="match status" value="1"/>
</dbReference>
<evidence type="ECO:0000313" key="7">
    <source>
        <dbReference type="Proteomes" id="UP000077245"/>
    </source>
</evidence>
<dbReference type="SUPFAM" id="SSF53448">
    <property type="entry name" value="Nucleotide-diphospho-sugar transferases"/>
    <property type="match status" value="1"/>
</dbReference>
<dbReference type="UniPathway" id="UPA00071"/>
<comment type="subunit">
    <text evidence="5">Homodimer.</text>
</comment>
<dbReference type="InterPro" id="IPR002835">
    <property type="entry name" value="CofC"/>
</dbReference>
<comment type="pathway">
    <text evidence="5">Cofactor biosynthesis; coenzyme F420 biosynthesis.</text>
</comment>
<dbReference type="RefSeq" id="WP_067090130.1">
    <property type="nucleotide sequence ID" value="NZ_LWMV01000125.1"/>
</dbReference>
<keyword evidence="4 5" id="KW-0342">GTP-binding</keyword>
<dbReference type="GO" id="GO:0052645">
    <property type="term" value="P:F420-0 metabolic process"/>
    <property type="evidence" value="ECO:0007669"/>
    <property type="project" value="UniProtKB-UniRule"/>
</dbReference>
<sequence>MEELYVIIPVSKFKDAKTRLSPFLSQNERENLLKSMLKDVVGYLKNFIENILIVSNDEDVLIYAKELGAVPLKENENSDLNLGLKQSMEFLMDKCKKVLIIPSDIPLISHSNIKNIIDSSKSHDFIISPSRGGGTNSLIIKPLAIEMVFGDYSFFKHYKNAVKNDLNPIIYDSFFLSLDVNTIEDLGEILLHGKGTNTEKYLKSLDIKVDSIHGAERLKVFR</sequence>
<keyword evidence="7" id="KW-1185">Reference proteome</keyword>
<gene>
    <name evidence="5 6" type="primary">cofC</name>
    <name evidence="6" type="ORF">MBCUR_06510</name>
</gene>
<comment type="similarity">
    <text evidence="5">Belongs to the CofC family.</text>
</comment>
<name>A0A166C1I7_9EURY</name>
<dbReference type="Pfam" id="PF01983">
    <property type="entry name" value="CofC"/>
    <property type="match status" value="1"/>
</dbReference>
<evidence type="ECO:0000256" key="3">
    <source>
        <dbReference type="ARBA" id="ARBA00022741"/>
    </source>
</evidence>
<dbReference type="InterPro" id="IPR029044">
    <property type="entry name" value="Nucleotide-diphossugar_trans"/>
</dbReference>
<dbReference type="AlphaFoldDB" id="A0A166C1I7"/>
<dbReference type="OrthoDB" id="11179at2157"/>
<keyword evidence="1 5" id="KW-0808">Transferase</keyword>
<evidence type="ECO:0000256" key="4">
    <source>
        <dbReference type="ARBA" id="ARBA00023134"/>
    </source>
</evidence>
<dbReference type="STRING" id="49547.MBCUR_06510"/>
<accession>A0A166C1I7</accession>
<dbReference type="Proteomes" id="UP000077245">
    <property type="component" value="Unassembled WGS sequence"/>
</dbReference>
<keyword evidence="3 5" id="KW-0547">Nucleotide-binding</keyword>
<reference evidence="6 7" key="1">
    <citation type="submission" date="2016-04" db="EMBL/GenBank/DDBJ databases">
        <title>Genome sequence of Methanobrevibacter curvatus DSM 11111.</title>
        <authorList>
            <person name="Poehlein A."/>
            <person name="Seedorf H."/>
            <person name="Daniel R."/>
        </authorList>
    </citation>
    <scope>NUCLEOTIDE SEQUENCE [LARGE SCALE GENOMIC DNA]</scope>
    <source>
        <strain evidence="6 7">DSM 11111</strain>
    </source>
</reference>
<evidence type="ECO:0000256" key="2">
    <source>
        <dbReference type="ARBA" id="ARBA00022695"/>
    </source>
</evidence>
<dbReference type="EC" id="2.7.7.68" evidence="5"/>
<dbReference type="GO" id="GO:0043814">
    <property type="term" value="F:phospholactate guanylyltransferase activity"/>
    <property type="evidence" value="ECO:0007669"/>
    <property type="project" value="UniProtKB-EC"/>
</dbReference>
<dbReference type="NCBIfam" id="TIGR03552">
    <property type="entry name" value="F420_cofC"/>
    <property type="match status" value="1"/>
</dbReference>
<comment type="catalytic activity">
    <reaction evidence="5">
        <text>(2S)-2-phospholactate + GTP + H(+) = (2S)-lactyl-2-diphospho-5'-guanosine + diphosphate</text>
        <dbReference type="Rhea" id="RHEA:63424"/>
        <dbReference type="ChEBI" id="CHEBI:15378"/>
        <dbReference type="ChEBI" id="CHEBI:33019"/>
        <dbReference type="ChEBI" id="CHEBI:37565"/>
        <dbReference type="ChEBI" id="CHEBI:59435"/>
        <dbReference type="ChEBI" id="CHEBI:59906"/>
        <dbReference type="EC" id="2.7.7.68"/>
    </reaction>
</comment>
<keyword evidence="2 5" id="KW-0548">Nucleotidyltransferase</keyword>
<dbReference type="PANTHER" id="PTHR40392">
    <property type="entry name" value="2-PHOSPHO-L-LACTATE GUANYLYLTRANSFERASE"/>
    <property type="match status" value="1"/>
</dbReference>
<evidence type="ECO:0000256" key="1">
    <source>
        <dbReference type="ARBA" id="ARBA00022679"/>
    </source>
</evidence>
<evidence type="ECO:0000256" key="5">
    <source>
        <dbReference type="HAMAP-Rule" id="MF_02114"/>
    </source>
</evidence>
<dbReference type="EMBL" id="LWMV01000125">
    <property type="protein sequence ID" value="KZX14033.1"/>
    <property type="molecule type" value="Genomic_DNA"/>
</dbReference>
<dbReference type="HAMAP" id="MF_02114">
    <property type="entry name" value="CofC"/>
    <property type="match status" value="1"/>
</dbReference>